<dbReference type="GO" id="GO:0005802">
    <property type="term" value="C:trans-Golgi network"/>
    <property type="evidence" value="ECO:0007669"/>
    <property type="project" value="TreeGrafter"/>
</dbReference>
<feature type="compositionally biased region" description="Low complexity" evidence="2">
    <location>
        <begin position="295"/>
        <end position="306"/>
    </location>
</feature>
<evidence type="ECO:0008006" key="5">
    <source>
        <dbReference type="Google" id="ProtNLM"/>
    </source>
</evidence>
<feature type="compositionally biased region" description="Gly residues" evidence="2">
    <location>
        <begin position="726"/>
        <end position="736"/>
    </location>
</feature>
<feature type="compositionally biased region" description="Basic and acidic residues" evidence="2">
    <location>
        <begin position="240"/>
        <end position="284"/>
    </location>
</feature>
<feature type="region of interest" description="Disordered" evidence="2">
    <location>
        <begin position="1058"/>
        <end position="1079"/>
    </location>
</feature>
<feature type="compositionally biased region" description="Polar residues" evidence="2">
    <location>
        <begin position="1058"/>
        <end position="1067"/>
    </location>
</feature>
<feature type="region of interest" description="Disordered" evidence="2">
    <location>
        <begin position="240"/>
        <end position="312"/>
    </location>
</feature>
<proteinExistence type="predicted"/>
<sequence length="1130" mass="126417">MMTADGDTDDEGVMTFDDEDDDELANLFSFGIEASESMASTEKENEEYKKLMQRVLPASVTDDDDSNYSDDSLIQLMEQNKDASAFDPLAVTEQSAEANKDENALTEEDDLEIVDMQEILDWLDNDEELLQAQHEDIVLVEPPEEEPLEQMLPKVANVPATPTFETLEQAVKSPKSTIAQIRDLVVKQGFVVDRSIRPHLWCKVICGKTLDETIKSSVADSFQQWEKQWLKRKEEIKKEQEEKETRQVEEKVAQEEQKINHVEENVREGKKAKEQDDSKPSAEEKELDGEEEDVQSQQQEPAQQPQEEPEQDWIEEVSDALADRIVSALHVDKKSSREALISILHNHYDDGAPTNKNQTTEQNKSEQKAKDDQNDETKNANGNSTENPNDSDEKMDDNNGKKGKNKVEIHDPLLPPVACAILSAGIPKVAASVMLSKIVPNFMPILGLTHKERMKAANGLHSQFHLLVCYHFPCLAIHLDRYIPDWYKGAPVGLVPQSWLVSHLAGECGGTFMSPRRLHCLWDLVLTSSNNSLRFFLSMALLQSHAERLVLLTGDELQVETKKVLSLDDNTTSDAQSEEILNQQAVQWVHDWSDKAQALWEATPLCIVRQLKRLEDDAVNNALLQRQHDIEKRLQARLDAEARAQQEIVEAEREKKADEARLRLTRARLVAYYRQYNPEKEGNIDKLMELYTGRYEVLDKKLKTKYGVGFNPPMKPTSPTKRSDNAGGGGGGGFGDLFGKKQDKDNDGDDSLQLRNLVMEVQVNEAVSGVCWSKSAHRSKVLNIKEASKLEHDRDGLLPLKFCVVDSRPKEVAESQGRFPTSINLGPETFLDPDSLAKQIEMLESLRGMAHLCIMGEGYSALPELYGHRMTKRLSACIGEDNARNRNCALFLLKRGLPFVSIVNGGFATMHAFLSREGPGINLEPQLVLADYNPELSVFGQFETVYSSSGRQKAQRKLQNLFDTSMAAMTLNTMRLEKAVSPEAANDSQTPNSEQNLVSRFFGRGEQPSTVEKGGSGPKPEAEKSNEAADSSKPLFGGFSVNFNELKGKKDEESLLSRNPFSMFGNSNDKKKQAEKGGMAGHFAGFKNKMEKMKEEVLNEGKQEKPKKPVQATVVAIPTAPKDTSKSGQS</sequence>
<feature type="coiled-coil region" evidence="1">
    <location>
        <begin position="634"/>
        <end position="668"/>
    </location>
</feature>
<dbReference type="EMBL" id="CAKOGP040000001">
    <property type="protein sequence ID" value="CAJ1904625.1"/>
    <property type="molecule type" value="Genomic_DNA"/>
</dbReference>
<name>A0AAD2CBD5_9STRA</name>
<dbReference type="GO" id="GO:0042147">
    <property type="term" value="P:retrograde transport, endosome to Golgi"/>
    <property type="evidence" value="ECO:0007669"/>
    <property type="project" value="InterPro"/>
</dbReference>
<reference evidence="3" key="1">
    <citation type="submission" date="2023-08" db="EMBL/GenBank/DDBJ databases">
        <authorList>
            <person name="Audoor S."/>
            <person name="Bilcke G."/>
        </authorList>
    </citation>
    <scope>NUCLEOTIDE SEQUENCE</scope>
</reference>
<gene>
    <name evidence="3" type="ORF">CYCCA115_LOCUS408</name>
</gene>
<dbReference type="PANTHER" id="PTHR13297">
    <property type="entry name" value="TBC1 DOMAIN FAMILY MEMBER 23-RELATED"/>
    <property type="match status" value="1"/>
</dbReference>
<accession>A0AAD2CBD5</accession>
<evidence type="ECO:0000256" key="2">
    <source>
        <dbReference type="SAM" id="MobiDB-lite"/>
    </source>
</evidence>
<keyword evidence="1" id="KW-0175">Coiled coil</keyword>
<feature type="region of interest" description="Disordered" evidence="2">
    <location>
        <begin position="709"/>
        <end position="750"/>
    </location>
</feature>
<feature type="compositionally biased region" description="Basic and acidic residues" evidence="2">
    <location>
        <begin position="396"/>
        <end position="408"/>
    </location>
</feature>
<dbReference type="GO" id="GO:0099041">
    <property type="term" value="P:vesicle tethering to Golgi"/>
    <property type="evidence" value="ECO:0007669"/>
    <property type="project" value="TreeGrafter"/>
</dbReference>
<dbReference type="InterPro" id="IPR039755">
    <property type="entry name" value="TBC1D23"/>
</dbReference>
<evidence type="ECO:0000313" key="3">
    <source>
        <dbReference type="EMBL" id="CAJ1904625.1"/>
    </source>
</evidence>
<feature type="compositionally biased region" description="Polar residues" evidence="2">
    <location>
        <begin position="379"/>
        <end position="388"/>
    </location>
</feature>
<protein>
    <recommendedName>
        <fullName evidence="5">TBC1 domain family member 23</fullName>
    </recommendedName>
</protein>
<dbReference type="GO" id="GO:0005829">
    <property type="term" value="C:cytosol"/>
    <property type="evidence" value="ECO:0007669"/>
    <property type="project" value="GOC"/>
</dbReference>
<feature type="compositionally biased region" description="Basic and acidic residues" evidence="2">
    <location>
        <begin position="1095"/>
        <end position="1107"/>
    </location>
</feature>
<evidence type="ECO:0000313" key="4">
    <source>
        <dbReference type="Proteomes" id="UP001295423"/>
    </source>
</evidence>
<dbReference type="AlphaFoldDB" id="A0AAD2CBD5"/>
<feature type="compositionally biased region" description="Basic and acidic residues" evidence="2">
    <location>
        <begin position="363"/>
        <end position="378"/>
    </location>
</feature>
<organism evidence="3 4">
    <name type="scientific">Cylindrotheca closterium</name>
    <dbReference type="NCBI Taxonomy" id="2856"/>
    <lineage>
        <taxon>Eukaryota</taxon>
        <taxon>Sar</taxon>
        <taxon>Stramenopiles</taxon>
        <taxon>Ochrophyta</taxon>
        <taxon>Bacillariophyta</taxon>
        <taxon>Bacillariophyceae</taxon>
        <taxon>Bacillariophycidae</taxon>
        <taxon>Bacillariales</taxon>
        <taxon>Bacillariaceae</taxon>
        <taxon>Cylindrotheca</taxon>
    </lineage>
</organism>
<evidence type="ECO:0000256" key="1">
    <source>
        <dbReference type="SAM" id="Coils"/>
    </source>
</evidence>
<feature type="region of interest" description="Disordered" evidence="2">
    <location>
        <begin position="347"/>
        <end position="408"/>
    </location>
</feature>
<feature type="region of interest" description="Disordered" evidence="2">
    <location>
        <begin position="1"/>
        <end position="21"/>
    </location>
</feature>
<feature type="region of interest" description="Disordered" evidence="2">
    <location>
        <begin position="1002"/>
        <end position="1036"/>
    </location>
</feature>
<feature type="region of interest" description="Disordered" evidence="2">
    <location>
        <begin position="1095"/>
        <end position="1130"/>
    </location>
</feature>
<feature type="compositionally biased region" description="Acidic residues" evidence="2">
    <location>
        <begin position="285"/>
        <end position="294"/>
    </location>
</feature>
<comment type="caution">
    <text evidence="3">The sequence shown here is derived from an EMBL/GenBank/DDBJ whole genome shotgun (WGS) entry which is preliminary data.</text>
</comment>
<dbReference type="Proteomes" id="UP001295423">
    <property type="component" value="Unassembled WGS sequence"/>
</dbReference>
<keyword evidence="4" id="KW-1185">Reference proteome</keyword>
<dbReference type="PANTHER" id="PTHR13297:SF5">
    <property type="entry name" value="TBC1 DOMAIN FAMILY MEMBER 23"/>
    <property type="match status" value="1"/>
</dbReference>